<evidence type="ECO:0000313" key="1">
    <source>
        <dbReference type="EMBL" id="GME82622.1"/>
    </source>
</evidence>
<dbReference type="Proteomes" id="UP001165064">
    <property type="component" value="Unassembled WGS sequence"/>
</dbReference>
<accession>A0ACB5T796</accession>
<sequence>MSFDNFVAFNNNNNNNTSPLGPEDPLLYLNPSSIQNEKSANQMLPLQLNSFDPMGITLKSKSSSQGLYSQSQSQQHQYQGPRRNLSDPLVSPPNMVQTPNVYDGSLSTDNYTHQTQNSISSLASVFSNNTNLLSSVGGSSTTIGDGSYLLNNSGSLLAGTSMEPVTPPDSLQPVAPKFDSHSRKSSMPNMFWNQPKVHSWSQTGAGPHGGSISGAGPSLTTSSNLGAASNSAHSLRHIPSVADLELSTVPESTTLPQQLHTKHASIDDMHQRFIGRQRYMSVPIHSSSNSCSSSAGGSGTNLNTMFDQLKKLTISTSSPELSPITATSTGDKNSAGSMNNNNSGPNSAGSFQTHKRSSTFPIAGPASSSLGNAADILNLSKDQYGCRILQKKIDEDFSGSYMLIFQAVYLHSAELMVDPFGNYLIQKIMVNASAEELNLILINATPQFGTIAMNQHGTRACQKLIDCLVTPTHYKLLEECLCPHIVRLVQDLNGNHVIQKCIQKFHNEDLQFIIESICNNMIKIATHKHGCCVLQKLLNKCNDIQVLRLGQEIIKNSIVLMQDQFGNYVVQYLITLNINALNIALIDIMIPYIAELSSQKFSSNVVEKCLKIKLTNQMNNTEIINPLFEALLQPRVLSALINDQYGNYVVQTAMELSPQPYKLRFATNMKPLLPLVRFSSFATITAISTTTTATTTELG</sequence>
<dbReference type="EMBL" id="BSXS01004226">
    <property type="protein sequence ID" value="GME82622.1"/>
    <property type="molecule type" value="Genomic_DNA"/>
</dbReference>
<comment type="caution">
    <text evidence="1">The sequence shown here is derived from an EMBL/GenBank/DDBJ whole genome shotgun (WGS) entry which is preliminary data.</text>
</comment>
<proteinExistence type="predicted"/>
<name>A0ACB5T796_AMBMO</name>
<keyword evidence="2" id="KW-1185">Reference proteome</keyword>
<protein>
    <submittedName>
        <fullName evidence="1">Unnamed protein product</fullName>
    </submittedName>
</protein>
<reference evidence="1" key="1">
    <citation type="submission" date="2023-04" db="EMBL/GenBank/DDBJ databases">
        <title>Ambrosiozyma monospora NBRC 10751.</title>
        <authorList>
            <person name="Ichikawa N."/>
            <person name="Sato H."/>
            <person name="Tonouchi N."/>
        </authorList>
    </citation>
    <scope>NUCLEOTIDE SEQUENCE</scope>
    <source>
        <strain evidence="1">NBRC 10751</strain>
    </source>
</reference>
<evidence type="ECO:0000313" key="2">
    <source>
        <dbReference type="Proteomes" id="UP001165064"/>
    </source>
</evidence>
<gene>
    <name evidence="1" type="ORF">Amon02_000563500</name>
</gene>
<organism evidence="1 2">
    <name type="scientific">Ambrosiozyma monospora</name>
    <name type="common">Yeast</name>
    <name type="synonym">Endomycopsis monosporus</name>
    <dbReference type="NCBI Taxonomy" id="43982"/>
    <lineage>
        <taxon>Eukaryota</taxon>
        <taxon>Fungi</taxon>
        <taxon>Dikarya</taxon>
        <taxon>Ascomycota</taxon>
        <taxon>Saccharomycotina</taxon>
        <taxon>Pichiomycetes</taxon>
        <taxon>Pichiales</taxon>
        <taxon>Pichiaceae</taxon>
        <taxon>Ambrosiozyma</taxon>
    </lineage>
</organism>